<reference evidence="1" key="1">
    <citation type="submission" date="2020-05" db="EMBL/GenBank/DDBJ databases">
        <authorList>
            <person name="Zhu T."/>
            <person name="Keshari N."/>
            <person name="Lu X."/>
        </authorList>
    </citation>
    <scope>NUCLEOTIDE SEQUENCE</scope>
    <source>
        <strain evidence="1">NK1-12</strain>
    </source>
</reference>
<evidence type="ECO:0000313" key="1">
    <source>
        <dbReference type="EMBL" id="WNZ27568.1"/>
    </source>
</evidence>
<dbReference type="EMBL" id="CP053587">
    <property type="protein sequence ID" value="WNZ27568.1"/>
    <property type="molecule type" value="Genomic_DNA"/>
</dbReference>
<accession>A0AA96WLA1</accession>
<dbReference type="AlphaFoldDB" id="A0AA96WLA1"/>
<proteinExistence type="predicted"/>
<protein>
    <submittedName>
        <fullName evidence="1">Uncharacterized protein</fullName>
    </submittedName>
</protein>
<dbReference type="RefSeq" id="WP_316435930.1">
    <property type="nucleotide sequence ID" value="NZ_CP053587.1"/>
</dbReference>
<sequence length="138" mass="16019">MNPSSGHSLTSTSIDIESRHISLLSEQLDMLYQAFKSERMAIAQWEEDQEFSILGVLELFSTEVQGYAEQIKLGQFTSPLAHSVDHLRQLNLFRIDYFVNWYFQNLEQYPQTKQYIEGLDHLRLSMLECLNNRLSAAA</sequence>
<organism evidence="1">
    <name type="scientific">Leptolyngbya sp. NK1-12</name>
    <dbReference type="NCBI Taxonomy" id="2547451"/>
    <lineage>
        <taxon>Bacteria</taxon>
        <taxon>Bacillati</taxon>
        <taxon>Cyanobacteriota</taxon>
        <taxon>Cyanophyceae</taxon>
        <taxon>Leptolyngbyales</taxon>
        <taxon>Leptolyngbyaceae</taxon>
        <taxon>Leptolyngbya group</taxon>
        <taxon>Leptolyngbya</taxon>
    </lineage>
</organism>
<gene>
    <name evidence="1" type="ORF">HJG54_32385</name>
</gene>
<name>A0AA96WLA1_9CYAN</name>